<dbReference type="InterPro" id="IPR044087">
    <property type="entry name" value="NahD-like"/>
</dbReference>
<reference evidence="4 5" key="1">
    <citation type="journal article" date="2014" name="Antonie Van Leeuwenhoek">
        <title>Hyphomonas beringensis sp. nov. and Hyphomonas chukchiensis sp. nov., isolated from surface seawater of the Bering Sea and Chukchi Sea.</title>
        <authorList>
            <person name="Li C."/>
            <person name="Lai Q."/>
            <person name="Li G."/>
            <person name="Dong C."/>
            <person name="Wang J."/>
            <person name="Liao Y."/>
            <person name="Shao Z."/>
        </authorList>
    </citation>
    <scope>NUCLEOTIDE SEQUENCE [LARGE SCALE GENOMIC DNA]</scope>
    <source>
        <strain evidence="4 5">SCH89</strain>
    </source>
</reference>
<dbReference type="GO" id="GO:0004602">
    <property type="term" value="F:glutathione peroxidase activity"/>
    <property type="evidence" value="ECO:0007669"/>
    <property type="project" value="TreeGrafter"/>
</dbReference>
<dbReference type="PANTHER" id="PTHR42943">
    <property type="entry name" value="GLUTATHIONE S-TRANSFERASE KAPPA"/>
    <property type="match status" value="1"/>
</dbReference>
<protein>
    <recommendedName>
        <fullName evidence="1">2-hydroxychromene-2-carboxylate isomerase</fullName>
        <ecNumber evidence="1">5.99.1.4</ecNumber>
    </recommendedName>
</protein>
<dbReference type="PIRSF" id="PIRSF006386">
    <property type="entry name" value="HCCAis_GSTk"/>
    <property type="match status" value="1"/>
</dbReference>
<comment type="caution">
    <text evidence="4">The sequence shown here is derived from an EMBL/GenBank/DDBJ whole genome shotgun (WGS) entry which is preliminary data.</text>
</comment>
<dbReference type="InterPro" id="IPR036249">
    <property type="entry name" value="Thioredoxin-like_sf"/>
</dbReference>
<dbReference type="RefSeq" id="WP_051624705.1">
    <property type="nucleotide sequence ID" value="NZ_ARYL01000013.1"/>
</dbReference>
<comment type="similarity">
    <text evidence="1">Belongs to the GST superfamily. NadH family.</text>
</comment>
<dbReference type="STRING" id="1280953.HOC_09799"/>
<dbReference type="InterPro" id="IPR001853">
    <property type="entry name" value="DSBA-like_thioredoxin_dom"/>
</dbReference>
<dbReference type="InterPro" id="IPR051924">
    <property type="entry name" value="GST_Kappa/NadH"/>
</dbReference>
<proteinExistence type="inferred from homology"/>
<feature type="domain" description="DSBA-like thioredoxin" evidence="3">
    <location>
        <begin position="4"/>
        <end position="190"/>
    </location>
</feature>
<dbReference type="EC" id="5.99.1.4" evidence="1"/>
<dbReference type="PANTHER" id="PTHR42943:SF2">
    <property type="entry name" value="GLUTATHIONE S-TRANSFERASE KAPPA 1"/>
    <property type="match status" value="1"/>
</dbReference>
<evidence type="ECO:0000256" key="2">
    <source>
        <dbReference type="PIRSR" id="PIRSR006386-1"/>
    </source>
</evidence>
<accession>A0A059G712</accession>
<dbReference type="EMBL" id="ARYL01000013">
    <property type="protein sequence ID" value="KDA02504.1"/>
    <property type="molecule type" value="Genomic_DNA"/>
</dbReference>
<comment type="catalytic activity">
    <reaction evidence="1">
        <text>2-hydroxychromene-2-carboxylate = (3E)-4-(2-hydroxyphenyl)-2-oxobut-3-enoate</text>
        <dbReference type="Rhea" id="RHEA:27401"/>
        <dbReference type="ChEBI" id="CHEBI:59350"/>
        <dbReference type="ChEBI" id="CHEBI:59353"/>
        <dbReference type="EC" id="5.99.1.4"/>
    </reaction>
</comment>
<evidence type="ECO:0000256" key="1">
    <source>
        <dbReference type="PIRNR" id="PIRNR006386"/>
    </source>
</evidence>
<keyword evidence="5" id="KW-1185">Reference proteome</keyword>
<dbReference type="SUPFAM" id="SSF52833">
    <property type="entry name" value="Thioredoxin-like"/>
    <property type="match status" value="1"/>
</dbReference>
<dbReference type="AlphaFoldDB" id="A0A059G712"/>
<dbReference type="Pfam" id="PF01323">
    <property type="entry name" value="DSBA"/>
    <property type="match status" value="1"/>
</dbReference>
<dbReference type="GO" id="GO:0004364">
    <property type="term" value="F:glutathione transferase activity"/>
    <property type="evidence" value="ECO:0007669"/>
    <property type="project" value="TreeGrafter"/>
</dbReference>
<feature type="active site" description="Nucleophile" evidence="2">
    <location>
        <position position="12"/>
    </location>
</feature>
<evidence type="ECO:0000313" key="5">
    <source>
        <dbReference type="Proteomes" id="UP000024942"/>
    </source>
</evidence>
<organism evidence="4 5">
    <name type="scientific">Hyphomonas oceanitis SCH89</name>
    <dbReference type="NCBI Taxonomy" id="1280953"/>
    <lineage>
        <taxon>Bacteria</taxon>
        <taxon>Pseudomonadati</taxon>
        <taxon>Pseudomonadota</taxon>
        <taxon>Alphaproteobacteria</taxon>
        <taxon>Hyphomonadales</taxon>
        <taxon>Hyphomonadaceae</taxon>
        <taxon>Hyphomonas</taxon>
    </lineage>
</organism>
<keyword evidence="1" id="KW-0413">Isomerase</keyword>
<evidence type="ECO:0000313" key="4">
    <source>
        <dbReference type="EMBL" id="KDA02504.1"/>
    </source>
</evidence>
<name>A0A059G712_9PROT</name>
<gene>
    <name evidence="4" type="ORF">HOC_09799</name>
</gene>
<dbReference type="GO" id="GO:0018845">
    <property type="term" value="F:2-hydroxychromene-2-carboxylate isomerase activity"/>
    <property type="evidence" value="ECO:0007669"/>
    <property type="project" value="UniProtKB-UniRule"/>
</dbReference>
<dbReference type="Proteomes" id="UP000024942">
    <property type="component" value="Unassembled WGS sequence"/>
</dbReference>
<dbReference type="InterPro" id="IPR014440">
    <property type="entry name" value="HCCAis_GSTk"/>
</dbReference>
<dbReference type="OrthoDB" id="5244108at2"/>
<sequence length="208" mass="22858">MGRIEFWFEFASTYSYPAAMRIEALADEAGHEIVWKPFLLGPVFNTQQGLTDSPFNAFPVKGRYMWRDLARVCARAGLPLETPAAFPQNGLLAARCTLALPEASRAAFVKAVYTANFAEAALISDPEIVSRCIVAAGEHPEAIMARAGDETIKVELKANTEEAMRRGVFGSPTFFADDGEMFWGNDRLEDAFDWLAAPLQIMSIGGTR</sequence>
<dbReference type="PATRIC" id="fig|1280953.3.peg.1978"/>
<dbReference type="eggNOG" id="COG3917">
    <property type="taxonomic scope" value="Bacteria"/>
</dbReference>
<dbReference type="GO" id="GO:0006749">
    <property type="term" value="P:glutathione metabolic process"/>
    <property type="evidence" value="ECO:0007669"/>
    <property type="project" value="TreeGrafter"/>
</dbReference>
<dbReference type="CDD" id="cd03022">
    <property type="entry name" value="DsbA_HCCA_Iso"/>
    <property type="match status" value="1"/>
</dbReference>
<evidence type="ECO:0000259" key="3">
    <source>
        <dbReference type="Pfam" id="PF01323"/>
    </source>
</evidence>
<dbReference type="Gene3D" id="3.40.30.10">
    <property type="entry name" value="Glutaredoxin"/>
    <property type="match status" value="1"/>
</dbReference>
<dbReference type="GO" id="GO:1901170">
    <property type="term" value="P:naphthalene catabolic process"/>
    <property type="evidence" value="ECO:0007669"/>
    <property type="project" value="InterPro"/>
</dbReference>